<keyword evidence="1" id="KW-0812">Transmembrane</keyword>
<name>A0AA38VWK6_9PEZI</name>
<organism evidence="2 3">
    <name type="scientific">Coniochaeta hoffmannii</name>
    <dbReference type="NCBI Taxonomy" id="91930"/>
    <lineage>
        <taxon>Eukaryota</taxon>
        <taxon>Fungi</taxon>
        <taxon>Dikarya</taxon>
        <taxon>Ascomycota</taxon>
        <taxon>Pezizomycotina</taxon>
        <taxon>Sordariomycetes</taxon>
        <taxon>Sordariomycetidae</taxon>
        <taxon>Coniochaetales</taxon>
        <taxon>Coniochaetaceae</taxon>
        <taxon>Coniochaeta</taxon>
    </lineage>
</organism>
<keyword evidence="3" id="KW-1185">Reference proteome</keyword>
<gene>
    <name evidence="2" type="ORF">NKR19_g4281</name>
</gene>
<proteinExistence type="predicted"/>
<accession>A0AA38VWK6</accession>
<dbReference type="Proteomes" id="UP001174691">
    <property type="component" value="Unassembled WGS sequence"/>
</dbReference>
<keyword evidence="1" id="KW-1133">Transmembrane helix</keyword>
<comment type="caution">
    <text evidence="2">The sequence shown here is derived from an EMBL/GenBank/DDBJ whole genome shotgun (WGS) entry which is preliminary data.</text>
</comment>
<feature type="transmembrane region" description="Helical" evidence="1">
    <location>
        <begin position="44"/>
        <end position="70"/>
    </location>
</feature>
<feature type="transmembrane region" description="Helical" evidence="1">
    <location>
        <begin position="130"/>
        <end position="151"/>
    </location>
</feature>
<keyword evidence="1" id="KW-0472">Membrane</keyword>
<sequence>MVPVQALEQTALQFIGHGWGCWGKGVGVEDLGPPPASWRQIYGIVWPALWSLGSALGFEVPMAVFLSVIGGRPFALYINGAEEMAAAGTAYMWRSIDWCYIFYAMSTQLAHSPARYEAETVNTLDQANAWTYHSLVFGGSLVFSFVDILVFDSIWTWTLMRGKATLEVFRE</sequence>
<dbReference type="EMBL" id="JANBVN010000052">
    <property type="protein sequence ID" value="KAJ9155948.1"/>
    <property type="molecule type" value="Genomic_DNA"/>
</dbReference>
<evidence type="ECO:0000313" key="3">
    <source>
        <dbReference type="Proteomes" id="UP001174691"/>
    </source>
</evidence>
<evidence type="ECO:0000256" key="1">
    <source>
        <dbReference type="SAM" id="Phobius"/>
    </source>
</evidence>
<dbReference type="AlphaFoldDB" id="A0AA38VWK6"/>
<reference evidence="2" key="1">
    <citation type="submission" date="2022-07" db="EMBL/GenBank/DDBJ databases">
        <title>Fungi with potential for degradation of polypropylene.</title>
        <authorList>
            <person name="Gostincar C."/>
        </authorList>
    </citation>
    <scope>NUCLEOTIDE SEQUENCE</scope>
    <source>
        <strain evidence="2">EXF-13287</strain>
    </source>
</reference>
<evidence type="ECO:0000313" key="2">
    <source>
        <dbReference type="EMBL" id="KAJ9155948.1"/>
    </source>
</evidence>
<protein>
    <submittedName>
        <fullName evidence="2">Uncharacterized protein</fullName>
    </submittedName>
</protein>